<keyword evidence="2" id="KW-1185">Reference proteome</keyword>
<gene>
    <name evidence="1" type="ORF">ABS362_16655</name>
</gene>
<sequence length="256" mass="29339">MVAVIRPQNKAVIPHQVRFNKLLNASEKMFYGELVALSGSKGYCWAKDTHFATLFDKSAKSISRWMKKLVKLGYIRLVKNREMFDRREIHLVSLAGTTEGHDLDTHVPTSGQTRPQNVGSLYIDKNDIHNVPYNDEREWAENSRSQENNNSFSFFNGATPTVEQVRSCMQQLPEELTAGVDLVEEARKFYINYTATGWMMGSAKMKSLPAAVEKWITLSHNFNSKKATSNEQYSRYNSKQSPYTHLHAKQYDGDKF</sequence>
<dbReference type="Proteomes" id="UP001476807">
    <property type="component" value="Unassembled WGS sequence"/>
</dbReference>
<comment type="caution">
    <text evidence="1">The sequence shown here is derived from an EMBL/GenBank/DDBJ whole genome shotgun (WGS) entry which is preliminary data.</text>
</comment>
<dbReference type="RefSeq" id="WP_350413825.1">
    <property type="nucleotide sequence ID" value="NZ_JBEOKT010000019.1"/>
</dbReference>
<organism evidence="1 2">
    <name type="scientific">Pontibacter populi</name>
    <dbReference type="NCBI Taxonomy" id="890055"/>
    <lineage>
        <taxon>Bacteria</taxon>
        <taxon>Pseudomonadati</taxon>
        <taxon>Bacteroidota</taxon>
        <taxon>Cytophagia</taxon>
        <taxon>Cytophagales</taxon>
        <taxon>Hymenobacteraceae</taxon>
        <taxon>Pontibacter</taxon>
    </lineage>
</organism>
<protein>
    <submittedName>
        <fullName evidence="1">Helix-turn-helix domain-containing protein</fullName>
    </submittedName>
</protein>
<proteinExistence type="predicted"/>
<dbReference type="Pfam" id="PF13730">
    <property type="entry name" value="HTH_36"/>
    <property type="match status" value="1"/>
</dbReference>
<dbReference type="EMBL" id="JBEOKT010000019">
    <property type="protein sequence ID" value="MER2999184.1"/>
    <property type="molecule type" value="Genomic_DNA"/>
</dbReference>
<evidence type="ECO:0000313" key="2">
    <source>
        <dbReference type="Proteomes" id="UP001476807"/>
    </source>
</evidence>
<name>A0ABV1RXQ1_9BACT</name>
<evidence type="ECO:0000313" key="1">
    <source>
        <dbReference type="EMBL" id="MER2999184.1"/>
    </source>
</evidence>
<accession>A0ABV1RXQ1</accession>
<reference evidence="1 2" key="1">
    <citation type="submission" date="2024-06" db="EMBL/GenBank/DDBJ databases">
        <title>Pontibacter populi HYL7-15.</title>
        <authorList>
            <person name="Kim M.K."/>
        </authorList>
    </citation>
    <scope>NUCLEOTIDE SEQUENCE [LARGE SCALE GENOMIC DNA]</scope>
    <source>
        <strain evidence="1 2">HYL7-15</strain>
    </source>
</reference>